<dbReference type="OrthoDB" id="1462188at2"/>
<keyword evidence="2" id="KW-1185">Reference proteome</keyword>
<dbReference type="EMBL" id="SGIU01000002">
    <property type="protein sequence ID" value="TAI46862.1"/>
    <property type="molecule type" value="Genomic_DNA"/>
</dbReference>
<dbReference type="RefSeq" id="WP_130613032.1">
    <property type="nucleotide sequence ID" value="NZ_SGIU01000002.1"/>
</dbReference>
<dbReference type="InterPro" id="IPR019587">
    <property type="entry name" value="Polyketide_cyclase/dehydratase"/>
</dbReference>
<sequence>MNIKKEISVKKPVSEVWEVLGNQFDQAHKWATGLYHSQGSGMPKINGATCSIRECKTQQGKIREEIRVFDPENYVLGYEVVEGFPFFVKSGVNNWKLAQIGSTTLVSMDFNLETKGLVGAVMKPMMKMQMTRIIENVLKDFKYYVETGIPSPEKEKEMLKLSKKVV</sequence>
<reference evidence="1 2" key="1">
    <citation type="submission" date="2019-02" db="EMBL/GenBank/DDBJ databases">
        <title>Draft genome sequence of Muricauda sp. 176CP4-71.</title>
        <authorList>
            <person name="Park J.-S."/>
        </authorList>
    </citation>
    <scope>NUCLEOTIDE SEQUENCE [LARGE SCALE GENOMIC DNA]</scope>
    <source>
        <strain evidence="1 2">176CP4-71</strain>
    </source>
</reference>
<comment type="caution">
    <text evidence="1">The sequence shown here is derived from an EMBL/GenBank/DDBJ whole genome shotgun (WGS) entry which is preliminary data.</text>
</comment>
<dbReference type="Pfam" id="PF10604">
    <property type="entry name" value="Polyketide_cyc2"/>
    <property type="match status" value="1"/>
</dbReference>
<evidence type="ECO:0000313" key="1">
    <source>
        <dbReference type="EMBL" id="TAI46862.1"/>
    </source>
</evidence>
<proteinExistence type="predicted"/>
<dbReference type="SUPFAM" id="SSF55961">
    <property type="entry name" value="Bet v1-like"/>
    <property type="match status" value="1"/>
</dbReference>
<dbReference type="Gene3D" id="3.30.530.20">
    <property type="match status" value="1"/>
</dbReference>
<protein>
    <submittedName>
        <fullName evidence="1">SRPBCC family protein</fullName>
    </submittedName>
</protein>
<dbReference type="InterPro" id="IPR023393">
    <property type="entry name" value="START-like_dom_sf"/>
</dbReference>
<accession>A0A4Q8Q9C8</accession>
<evidence type="ECO:0000313" key="2">
    <source>
        <dbReference type="Proteomes" id="UP000291981"/>
    </source>
</evidence>
<organism evidence="1 2">
    <name type="scientific">Flagellimonas allohymeniacidonis</name>
    <dbReference type="NCBI Taxonomy" id="2517819"/>
    <lineage>
        <taxon>Bacteria</taxon>
        <taxon>Pseudomonadati</taxon>
        <taxon>Bacteroidota</taxon>
        <taxon>Flavobacteriia</taxon>
        <taxon>Flavobacteriales</taxon>
        <taxon>Flavobacteriaceae</taxon>
        <taxon>Flagellimonas</taxon>
    </lineage>
</organism>
<dbReference type="AlphaFoldDB" id="A0A4Q8Q9C8"/>
<dbReference type="Proteomes" id="UP000291981">
    <property type="component" value="Unassembled WGS sequence"/>
</dbReference>
<dbReference type="CDD" id="cd07821">
    <property type="entry name" value="PYR_PYL_RCAR_like"/>
    <property type="match status" value="1"/>
</dbReference>
<name>A0A4Q8Q9C8_9FLAO</name>
<gene>
    <name evidence="1" type="ORF">EW142_09170</name>
</gene>